<dbReference type="GO" id="GO:0003677">
    <property type="term" value="F:DNA binding"/>
    <property type="evidence" value="ECO:0007669"/>
    <property type="project" value="TreeGrafter"/>
</dbReference>
<dbReference type="InterPro" id="IPR027417">
    <property type="entry name" value="P-loop_NTPase"/>
</dbReference>
<sequence length="413" mass="47821">MLKRKSGNTSTNIITKKPRLAKGENQENKYEQKTISQTLFLQPKVVEVQKPTMHPQTYGLISSYLKEYKKRIGRRKVKVDAPEKSIIIQGLQGSGKTHFVRQIAHNFSVRILELNTSNLRSKGNVSKILGEAIDQGENNGTMIFIDDVDITLEPDKGFYQGIESVISNTKCPVIMTCEKIPDLLMNNCHIRVYKLNSHKIQALEIMKNLRNTQNIFMSDLEIEHLYNKAKGNLNTIMNYMWAKDLNLIYGTDVFVESPISINYANPKGIIYENWENCGLNVEKNENLDLYLQCLQEVDILQTASEKHEIEGSYKSMNFLEALESYYLFHRDKNESFFIRDIEHEKIHRNYKKIAREHFLDMSGTEDFISYLQIIEKFPASCQPSYLLRSNKRSGSYLDIVLQKNPNMFYLGNS</sequence>
<dbReference type="GO" id="GO:0016887">
    <property type="term" value="F:ATP hydrolysis activity"/>
    <property type="evidence" value="ECO:0007669"/>
    <property type="project" value="InterPro"/>
</dbReference>
<comment type="caution">
    <text evidence="3">The sequence shown here is derived from an EMBL/GenBank/DDBJ whole genome shotgun (WGS) entry which is preliminary data.</text>
</comment>
<reference evidence="3 4" key="1">
    <citation type="submission" date="2016-11" db="EMBL/GenBank/DDBJ databases">
        <title>The macronuclear genome of Stentor coeruleus: a giant cell with tiny introns.</title>
        <authorList>
            <person name="Slabodnick M."/>
            <person name="Ruby J.G."/>
            <person name="Reiff S.B."/>
            <person name="Swart E.C."/>
            <person name="Gosai S."/>
            <person name="Prabakaran S."/>
            <person name="Witkowska E."/>
            <person name="Larue G.E."/>
            <person name="Fisher S."/>
            <person name="Freeman R.M."/>
            <person name="Gunawardena J."/>
            <person name="Chu W."/>
            <person name="Stover N.A."/>
            <person name="Gregory B.D."/>
            <person name="Nowacki M."/>
            <person name="Derisi J."/>
            <person name="Roy S.W."/>
            <person name="Marshall W.F."/>
            <person name="Sood P."/>
        </authorList>
    </citation>
    <scope>NUCLEOTIDE SEQUENCE [LARGE SCALE GENOMIC DNA]</scope>
    <source>
        <strain evidence="3">WM001</strain>
    </source>
</reference>
<dbReference type="GO" id="GO:0005634">
    <property type="term" value="C:nucleus"/>
    <property type="evidence" value="ECO:0007669"/>
    <property type="project" value="TreeGrafter"/>
</dbReference>
<dbReference type="CDD" id="cd00009">
    <property type="entry name" value="AAA"/>
    <property type="match status" value="1"/>
</dbReference>
<dbReference type="SUPFAM" id="SSF52540">
    <property type="entry name" value="P-loop containing nucleoside triphosphate hydrolases"/>
    <property type="match status" value="1"/>
</dbReference>
<feature type="region of interest" description="Disordered" evidence="1">
    <location>
        <begin position="1"/>
        <end position="28"/>
    </location>
</feature>
<evidence type="ECO:0000259" key="2">
    <source>
        <dbReference type="SMART" id="SM00382"/>
    </source>
</evidence>
<evidence type="ECO:0000256" key="1">
    <source>
        <dbReference type="SAM" id="MobiDB-lite"/>
    </source>
</evidence>
<dbReference type="AlphaFoldDB" id="A0A1R2D0L2"/>
<evidence type="ECO:0000313" key="4">
    <source>
        <dbReference type="Proteomes" id="UP000187209"/>
    </source>
</evidence>
<dbReference type="Pfam" id="PF00004">
    <property type="entry name" value="AAA"/>
    <property type="match status" value="1"/>
</dbReference>
<organism evidence="3 4">
    <name type="scientific">Stentor coeruleus</name>
    <dbReference type="NCBI Taxonomy" id="5963"/>
    <lineage>
        <taxon>Eukaryota</taxon>
        <taxon>Sar</taxon>
        <taxon>Alveolata</taxon>
        <taxon>Ciliophora</taxon>
        <taxon>Postciliodesmatophora</taxon>
        <taxon>Heterotrichea</taxon>
        <taxon>Heterotrichida</taxon>
        <taxon>Stentoridae</taxon>
        <taxon>Stentor</taxon>
    </lineage>
</organism>
<dbReference type="SMART" id="SM00382">
    <property type="entry name" value="AAA"/>
    <property type="match status" value="1"/>
</dbReference>
<dbReference type="GO" id="GO:0005524">
    <property type="term" value="F:ATP binding"/>
    <property type="evidence" value="ECO:0007669"/>
    <property type="project" value="InterPro"/>
</dbReference>
<name>A0A1R2D0L2_9CILI</name>
<dbReference type="PANTHER" id="PTHR23389:SF13">
    <property type="entry name" value="AAA+ ATPASE DOMAIN-CONTAINING PROTEIN"/>
    <property type="match status" value="1"/>
</dbReference>
<gene>
    <name evidence="3" type="ORF">SteCoe_1975</name>
</gene>
<proteinExistence type="predicted"/>
<dbReference type="EMBL" id="MPUH01000021">
    <property type="protein sequence ID" value="OMJ94794.1"/>
    <property type="molecule type" value="Genomic_DNA"/>
</dbReference>
<dbReference type="InterPro" id="IPR003593">
    <property type="entry name" value="AAA+_ATPase"/>
</dbReference>
<accession>A0A1R2D0L2</accession>
<dbReference type="PANTHER" id="PTHR23389">
    <property type="entry name" value="CHROMOSOME TRANSMISSION FIDELITY FACTOR 18"/>
    <property type="match status" value="1"/>
</dbReference>
<dbReference type="Proteomes" id="UP000187209">
    <property type="component" value="Unassembled WGS sequence"/>
</dbReference>
<keyword evidence="4" id="KW-1185">Reference proteome</keyword>
<evidence type="ECO:0000313" key="3">
    <source>
        <dbReference type="EMBL" id="OMJ94794.1"/>
    </source>
</evidence>
<dbReference type="InterPro" id="IPR003959">
    <property type="entry name" value="ATPase_AAA_core"/>
</dbReference>
<feature type="domain" description="AAA+ ATPase" evidence="2">
    <location>
        <begin position="82"/>
        <end position="196"/>
    </location>
</feature>
<protein>
    <recommendedName>
        <fullName evidence="2">AAA+ ATPase domain-containing protein</fullName>
    </recommendedName>
</protein>
<dbReference type="Gene3D" id="3.40.50.300">
    <property type="entry name" value="P-loop containing nucleotide triphosphate hydrolases"/>
    <property type="match status" value="1"/>
</dbReference>
<dbReference type="OrthoDB" id="9996895at2759"/>